<evidence type="ECO:0000313" key="1">
    <source>
        <dbReference type="EMBL" id="KAJ8129802.1"/>
    </source>
</evidence>
<sequence length="531" mass="59215">MCVIYPDAIRGFLTDESRWLMLVTSPSSATHLGVGYWISSPPEGPWAPGDTIPASSGCREQKTDISLWLTDECDPKSRVPVVTYHFDKESKISSHMDHTYTWILAPVLNSAPNVAVLGSIILVLMKKDPYSQTPPMKGAHSLFTAHGDTHSRIRRIYANAFTNSALKEQSPLIESHVDLFVQRLQREAKKAQDGVIDIAKYYGYVALDIIADLSLGESFHGLEGDNEHNWIVGVFLGAKFGAIRNSLSHFYPLDRLFGALFLRLTARHRKRNYDITEDAISKRLGLRDAGIERPDFISAVLENLSEDAGEGISRIEMEVQALAILIAGCQLTTVALATMTYLLLANTRTYERLRDEIRSSFTHTDEITVSTTRSLPYLSAVINETLRVHHPTPIHLPRIVSESGQVIGGTWIPGKTVIGIALQAAQTSPRYFDDPLGFHPERFLPPGHAHYETRFDDDEKGAFRPFSIGNRNCLGAMVFLSEAKLVMAKTLWSFDLSMSEGVNANWMDQKAYLVFVPTPLSVKVDTRRSVK</sequence>
<dbReference type="Proteomes" id="UP001153332">
    <property type="component" value="Unassembled WGS sequence"/>
</dbReference>
<gene>
    <name evidence="1" type="ORF">O1611_g3827</name>
</gene>
<reference evidence="1" key="1">
    <citation type="submission" date="2022-12" db="EMBL/GenBank/DDBJ databases">
        <title>Genome Sequence of Lasiodiplodia mahajangana.</title>
        <authorList>
            <person name="Buettner E."/>
        </authorList>
    </citation>
    <scope>NUCLEOTIDE SEQUENCE</scope>
    <source>
        <strain evidence="1">VT137</strain>
    </source>
</reference>
<name>A0ACC2JQL0_9PEZI</name>
<organism evidence="1 2">
    <name type="scientific">Lasiodiplodia mahajangana</name>
    <dbReference type="NCBI Taxonomy" id="1108764"/>
    <lineage>
        <taxon>Eukaryota</taxon>
        <taxon>Fungi</taxon>
        <taxon>Dikarya</taxon>
        <taxon>Ascomycota</taxon>
        <taxon>Pezizomycotina</taxon>
        <taxon>Dothideomycetes</taxon>
        <taxon>Dothideomycetes incertae sedis</taxon>
        <taxon>Botryosphaeriales</taxon>
        <taxon>Botryosphaeriaceae</taxon>
        <taxon>Lasiodiplodia</taxon>
    </lineage>
</organism>
<proteinExistence type="predicted"/>
<evidence type="ECO:0000313" key="2">
    <source>
        <dbReference type="Proteomes" id="UP001153332"/>
    </source>
</evidence>
<protein>
    <submittedName>
        <fullName evidence="1">Uncharacterized protein</fullName>
    </submittedName>
</protein>
<comment type="caution">
    <text evidence="1">The sequence shown here is derived from an EMBL/GenBank/DDBJ whole genome shotgun (WGS) entry which is preliminary data.</text>
</comment>
<keyword evidence="2" id="KW-1185">Reference proteome</keyword>
<dbReference type="EMBL" id="JAPUUL010000656">
    <property type="protein sequence ID" value="KAJ8129802.1"/>
    <property type="molecule type" value="Genomic_DNA"/>
</dbReference>
<accession>A0ACC2JQL0</accession>